<dbReference type="PANTHER" id="PTHR32494:SF19">
    <property type="entry name" value="ALLANTOATE DEIMINASE-RELATED"/>
    <property type="match status" value="1"/>
</dbReference>
<evidence type="ECO:0000256" key="2">
    <source>
        <dbReference type="ARBA" id="ARBA00006153"/>
    </source>
</evidence>
<evidence type="ECO:0000256" key="1">
    <source>
        <dbReference type="ARBA" id="ARBA00001936"/>
    </source>
</evidence>
<feature type="binding site" evidence="7">
    <location>
        <position position="88"/>
    </location>
    <ligand>
        <name>Zn(2+)</name>
        <dbReference type="ChEBI" id="CHEBI:29105"/>
        <label>2</label>
    </ligand>
</feature>
<dbReference type="Pfam" id="PF01546">
    <property type="entry name" value="Peptidase_M20"/>
    <property type="match status" value="1"/>
</dbReference>
<feature type="binding site" evidence="7">
    <location>
        <position position="123"/>
    </location>
    <ligand>
        <name>Zn(2+)</name>
        <dbReference type="ChEBI" id="CHEBI:29105"/>
        <label>2</label>
    </ligand>
</feature>
<organism evidence="10 11">
    <name type="scientific">Sagittula stellata (strain ATCC 700073 / DSM 11524 / E-37)</name>
    <dbReference type="NCBI Taxonomy" id="388399"/>
    <lineage>
        <taxon>Bacteria</taxon>
        <taxon>Pseudomonadati</taxon>
        <taxon>Pseudomonadota</taxon>
        <taxon>Alphaproteobacteria</taxon>
        <taxon>Rhodobacterales</taxon>
        <taxon>Roseobacteraceae</taxon>
        <taxon>Sagittula</taxon>
    </lineage>
</organism>
<sequence length="408" mass="42559">MTYGDTAATRLDAIARASASAEGVTRLPWTEHHRAALDQIAAWMTEAGLYPALDAAGTLVGRSPNPDGKPVLMIGSHQDSVPTGGGFDGIMGIALGCLVAEALKDRLPALPFALEILAFADEEGVRFPTALIGPRALAGTLKADALDMTDVNDVAMRDAMRAFGVAVDDIGAVRQSRGDVVAYLEAHIEQGPVLEAESLPVAAVSAICGISRFEIRITGETGHAGTVPMAGRRDALVAASRIIAAVSDAAVQVPDLRATVGTLALKPGAVNAIPSEVRFPLEIRAPQDTLREAFETEAMALARDICFAANCDLKAVQTYAQPAAVCDLSLRRALETAIGKADVVPLTIPSGATHDASAMADLCPIAMLFVRCRGGISHRPDEFASAADMDVAVRVMVDAILGYEDDLG</sequence>
<dbReference type="SUPFAM" id="SSF55031">
    <property type="entry name" value="Bacterial exopeptidase dimerisation domain"/>
    <property type="match status" value="1"/>
</dbReference>
<keyword evidence="7" id="KW-0862">Zinc</keyword>
<evidence type="ECO:0000313" key="11">
    <source>
        <dbReference type="Proteomes" id="UP000005713"/>
    </source>
</evidence>
<keyword evidence="11" id="KW-1185">Reference proteome</keyword>
<feature type="binding site" evidence="8">
    <location>
        <position position="284"/>
    </location>
    <ligand>
        <name>allantoate</name>
        <dbReference type="ChEBI" id="CHEBI:17536"/>
    </ligand>
</feature>
<feature type="binding site" evidence="7">
    <location>
        <position position="187"/>
    </location>
    <ligand>
        <name>Zn(2+)</name>
        <dbReference type="ChEBI" id="CHEBI:29105"/>
        <label>1</label>
    </ligand>
</feature>
<dbReference type="Pfam" id="PF07687">
    <property type="entry name" value="M20_dimer"/>
    <property type="match status" value="1"/>
</dbReference>
<keyword evidence="5 10" id="KW-0378">Hydrolase</keyword>
<keyword evidence="4 7" id="KW-0479">Metal-binding</keyword>
<evidence type="ECO:0000256" key="4">
    <source>
        <dbReference type="ARBA" id="ARBA00022723"/>
    </source>
</evidence>
<comment type="similarity">
    <text evidence="2">Belongs to the peptidase M20 family.</text>
</comment>
<dbReference type="Proteomes" id="UP000005713">
    <property type="component" value="Unassembled WGS sequence"/>
</dbReference>
<evidence type="ECO:0000259" key="9">
    <source>
        <dbReference type="Pfam" id="PF07687"/>
    </source>
</evidence>
<name>A3JY36_SAGS3</name>
<dbReference type="InterPro" id="IPR011650">
    <property type="entry name" value="Peptidase_M20_dimer"/>
</dbReference>
<accession>A3JY36</accession>
<dbReference type="Gene3D" id="3.40.630.10">
    <property type="entry name" value="Zn peptidases"/>
    <property type="match status" value="1"/>
</dbReference>
<dbReference type="GO" id="GO:0016813">
    <property type="term" value="F:hydrolase activity, acting on carbon-nitrogen (but not peptide) bonds, in linear amidines"/>
    <property type="evidence" value="ECO:0007669"/>
    <property type="project" value="InterPro"/>
</dbReference>
<feature type="binding site" evidence="7">
    <location>
        <position position="88"/>
    </location>
    <ligand>
        <name>Zn(2+)</name>
        <dbReference type="ChEBI" id="CHEBI:29105"/>
        <label>1</label>
    </ligand>
</feature>
<comment type="caution">
    <text evidence="10">The sequence shown here is derived from an EMBL/GenBank/DDBJ whole genome shotgun (WGS) entry which is preliminary data.</text>
</comment>
<comment type="cofactor">
    <cofactor evidence="7">
        <name>Zn(2+)</name>
        <dbReference type="ChEBI" id="CHEBI:29105"/>
    </cofactor>
    <text evidence="7">Binds 2 Zn(2+) ions per subunit.</text>
</comment>
<gene>
    <name evidence="10" type="ORF">SSE37_20492</name>
</gene>
<dbReference type="InterPro" id="IPR010158">
    <property type="entry name" value="Amidase_Cbmase"/>
</dbReference>
<dbReference type="GO" id="GO:0046872">
    <property type="term" value="F:metal ion binding"/>
    <property type="evidence" value="ECO:0007669"/>
    <property type="project" value="UniProtKB-KW"/>
</dbReference>
<proteinExistence type="inferred from homology"/>
<dbReference type="RefSeq" id="WP_005855266.1">
    <property type="nucleotide sequence ID" value="NZ_AAYA01000001.1"/>
</dbReference>
<dbReference type="PANTHER" id="PTHR32494">
    <property type="entry name" value="ALLANTOATE DEIMINASE-RELATED"/>
    <property type="match status" value="1"/>
</dbReference>
<dbReference type="EMBL" id="AAYA01000001">
    <property type="protein sequence ID" value="EBA10422.1"/>
    <property type="molecule type" value="Genomic_DNA"/>
</dbReference>
<evidence type="ECO:0000256" key="6">
    <source>
        <dbReference type="ARBA" id="ARBA00023211"/>
    </source>
</evidence>
<dbReference type="OrthoDB" id="9808195at2"/>
<evidence type="ECO:0000313" key="10">
    <source>
        <dbReference type="EMBL" id="EBA10422.1"/>
    </source>
</evidence>
<dbReference type="InterPro" id="IPR036264">
    <property type="entry name" value="Bact_exopeptidase_dim_dom"/>
</dbReference>
<dbReference type="NCBIfam" id="TIGR01879">
    <property type="entry name" value="hydantase"/>
    <property type="match status" value="1"/>
</dbReference>
<dbReference type="CDD" id="cd03884">
    <property type="entry name" value="M20_bAS"/>
    <property type="match status" value="1"/>
</dbReference>
<evidence type="ECO:0000256" key="7">
    <source>
        <dbReference type="PIRSR" id="PIRSR001235-1"/>
    </source>
</evidence>
<dbReference type="Gene3D" id="3.30.70.360">
    <property type="match status" value="1"/>
</dbReference>
<feature type="binding site" evidence="8">
    <location>
        <position position="271"/>
    </location>
    <ligand>
        <name>allantoate</name>
        <dbReference type="ChEBI" id="CHEBI:17536"/>
    </ligand>
</feature>
<evidence type="ECO:0000256" key="3">
    <source>
        <dbReference type="ARBA" id="ARBA00011738"/>
    </source>
</evidence>
<dbReference type="eggNOG" id="COG0624">
    <property type="taxonomic scope" value="Bacteria"/>
</dbReference>
<keyword evidence="6" id="KW-0464">Manganese</keyword>
<protein>
    <submittedName>
        <fullName evidence="10">N-carbamoyl-L-amino acid amidohydrolase</fullName>
    </submittedName>
</protein>
<dbReference type="InterPro" id="IPR002933">
    <property type="entry name" value="Peptidase_M20"/>
</dbReference>
<feature type="binding site" evidence="7">
    <location>
        <position position="378"/>
    </location>
    <ligand>
        <name>Zn(2+)</name>
        <dbReference type="ChEBI" id="CHEBI:29105"/>
        <label>2</label>
    </ligand>
</feature>
<dbReference type="PIRSF" id="PIRSF001235">
    <property type="entry name" value="Amidase_carbamoylase"/>
    <property type="match status" value="1"/>
</dbReference>
<feature type="binding site" evidence="8">
    <location>
        <position position="212"/>
    </location>
    <ligand>
        <name>allantoate</name>
        <dbReference type="ChEBI" id="CHEBI:17536"/>
    </ligand>
</feature>
<evidence type="ECO:0000256" key="8">
    <source>
        <dbReference type="PIRSR" id="PIRSR001235-2"/>
    </source>
</evidence>
<dbReference type="SUPFAM" id="SSF53187">
    <property type="entry name" value="Zn-dependent exopeptidases"/>
    <property type="match status" value="1"/>
</dbReference>
<dbReference type="AlphaFoldDB" id="A3JY36"/>
<comment type="subunit">
    <text evidence="3">Homodimer.</text>
</comment>
<comment type="cofactor">
    <cofactor evidence="1">
        <name>Mn(2+)</name>
        <dbReference type="ChEBI" id="CHEBI:29035"/>
    </cofactor>
</comment>
<feature type="domain" description="Peptidase M20 dimerisation" evidence="9">
    <location>
        <begin position="208"/>
        <end position="303"/>
    </location>
</feature>
<feature type="binding site" evidence="7">
    <location>
        <position position="77"/>
    </location>
    <ligand>
        <name>Zn(2+)</name>
        <dbReference type="ChEBI" id="CHEBI:29105"/>
        <label>1</label>
    </ligand>
</feature>
<reference evidence="10 11" key="1">
    <citation type="submission" date="2006-06" db="EMBL/GenBank/DDBJ databases">
        <authorList>
            <person name="Moran M.A."/>
            <person name="Ferriera S."/>
            <person name="Johnson J."/>
            <person name="Kravitz S."/>
            <person name="Beeson K."/>
            <person name="Sutton G."/>
            <person name="Rogers Y.-H."/>
            <person name="Friedman R."/>
            <person name="Frazier M."/>
            <person name="Venter J.C."/>
        </authorList>
    </citation>
    <scope>NUCLEOTIDE SEQUENCE [LARGE SCALE GENOMIC DNA]</scope>
    <source>
        <strain evidence="10 11">E-37</strain>
    </source>
</reference>
<evidence type="ECO:0000256" key="5">
    <source>
        <dbReference type="ARBA" id="ARBA00022801"/>
    </source>
</evidence>